<dbReference type="EMBL" id="JACGWK010000008">
    <property type="protein sequence ID" value="KAL0338169.1"/>
    <property type="molecule type" value="Genomic_DNA"/>
</dbReference>
<reference evidence="3" key="2">
    <citation type="journal article" date="2024" name="Plant">
        <title>Genomic evolution and insights into agronomic trait innovations of Sesamum species.</title>
        <authorList>
            <person name="Miao H."/>
            <person name="Wang L."/>
            <person name="Qu L."/>
            <person name="Liu H."/>
            <person name="Sun Y."/>
            <person name="Le M."/>
            <person name="Wang Q."/>
            <person name="Wei S."/>
            <person name="Zheng Y."/>
            <person name="Lin W."/>
            <person name="Duan Y."/>
            <person name="Cao H."/>
            <person name="Xiong S."/>
            <person name="Wang X."/>
            <person name="Wei L."/>
            <person name="Li C."/>
            <person name="Ma Q."/>
            <person name="Ju M."/>
            <person name="Zhao R."/>
            <person name="Li G."/>
            <person name="Mu C."/>
            <person name="Tian Q."/>
            <person name="Mei H."/>
            <person name="Zhang T."/>
            <person name="Gao T."/>
            <person name="Zhang H."/>
        </authorList>
    </citation>
    <scope>NUCLEOTIDE SEQUENCE</scope>
    <source>
        <strain evidence="3">G01</strain>
    </source>
</reference>
<comment type="caution">
    <text evidence="3">The sequence shown here is derived from an EMBL/GenBank/DDBJ whole genome shotgun (WGS) entry which is preliminary data.</text>
</comment>
<dbReference type="GO" id="GO:0005829">
    <property type="term" value="C:cytosol"/>
    <property type="evidence" value="ECO:0007669"/>
    <property type="project" value="TreeGrafter"/>
</dbReference>
<organism evidence="3">
    <name type="scientific">Sesamum angustifolium</name>
    <dbReference type="NCBI Taxonomy" id="2727405"/>
    <lineage>
        <taxon>Eukaryota</taxon>
        <taxon>Viridiplantae</taxon>
        <taxon>Streptophyta</taxon>
        <taxon>Embryophyta</taxon>
        <taxon>Tracheophyta</taxon>
        <taxon>Spermatophyta</taxon>
        <taxon>Magnoliopsida</taxon>
        <taxon>eudicotyledons</taxon>
        <taxon>Gunneridae</taxon>
        <taxon>Pentapetalae</taxon>
        <taxon>asterids</taxon>
        <taxon>lamiids</taxon>
        <taxon>Lamiales</taxon>
        <taxon>Pedaliaceae</taxon>
        <taxon>Sesamum</taxon>
    </lineage>
</organism>
<proteinExistence type="inferred from homology"/>
<dbReference type="InterPro" id="IPR006329">
    <property type="entry name" value="AMPD"/>
</dbReference>
<dbReference type="PANTHER" id="PTHR11359">
    <property type="entry name" value="AMP DEAMINASE"/>
    <property type="match status" value="1"/>
</dbReference>
<evidence type="ECO:0000256" key="2">
    <source>
        <dbReference type="SAM" id="MobiDB-lite"/>
    </source>
</evidence>
<dbReference type="SUPFAM" id="SSF51556">
    <property type="entry name" value="Metallo-dependent hydrolases"/>
    <property type="match status" value="1"/>
</dbReference>
<dbReference type="GO" id="GO:0003876">
    <property type="term" value="F:AMP deaminase activity"/>
    <property type="evidence" value="ECO:0007669"/>
    <property type="project" value="InterPro"/>
</dbReference>
<reference evidence="3" key="1">
    <citation type="submission" date="2020-06" db="EMBL/GenBank/DDBJ databases">
        <authorList>
            <person name="Li T."/>
            <person name="Hu X."/>
            <person name="Zhang T."/>
            <person name="Song X."/>
            <person name="Zhang H."/>
            <person name="Dai N."/>
            <person name="Sheng W."/>
            <person name="Hou X."/>
            <person name="Wei L."/>
        </authorList>
    </citation>
    <scope>NUCLEOTIDE SEQUENCE</scope>
    <source>
        <strain evidence="3">G01</strain>
        <tissue evidence="3">Leaf</tissue>
    </source>
</reference>
<dbReference type="Pfam" id="PF19326">
    <property type="entry name" value="AMP_deaminase"/>
    <property type="match status" value="1"/>
</dbReference>
<feature type="region of interest" description="Disordered" evidence="2">
    <location>
        <begin position="1"/>
        <end position="65"/>
    </location>
</feature>
<dbReference type="GO" id="GO:0046033">
    <property type="term" value="P:AMP metabolic process"/>
    <property type="evidence" value="ECO:0007669"/>
    <property type="project" value="TreeGrafter"/>
</dbReference>
<name>A0AAW2N5E3_9LAMI</name>
<evidence type="ECO:0000313" key="3">
    <source>
        <dbReference type="EMBL" id="KAL0338169.1"/>
    </source>
</evidence>
<sequence>MERDREDASADADDGGGDAAEQLKKYSRQRRRGSEGHYRRGSASLPDVRMFYGGSSGGGEMDDKRNGQVHVDSIPKGLPRLHTLPEGHLIRPTSPKSPIACGSAFESLEGSDDEDNVTDGAKLDTTYLLTNGNVENINASVESKPMATPSMIRSCGDLHGVPPDPVAADILRKEPEQESFVQLRISPTAKEKLFPVADATTFFTDLHHILRVIAAGNIRTLCHHRLVLLEQVVIFRDGTYLTLKEVFESLDLTGYDLNVDLLDVHADKKHLSSL</sequence>
<gene>
    <name evidence="3" type="ORF">Sangu_1339000</name>
</gene>
<comment type="similarity">
    <text evidence="1">Belongs to the metallo-dependent hydrolases superfamily. Adenosine and AMP deaminases family.</text>
</comment>
<feature type="region of interest" description="Disordered" evidence="2">
    <location>
        <begin position="89"/>
        <end position="119"/>
    </location>
</feature>
<dbReference type="Gene3D" id="3.20.20.140">
    <property type="entry name" value="Metal-dependent hydrolases"/>
    <property type="match status" value="1"/>
</dbReference>
<evidence type="ECO:0000256" key="1">
    <source>
        <dbReference type="ARBA" id="ARBA00006676"/>
    </source>
</evidence>
<dbReference type="GO" id="GO:0032264">
    <property type="term" value="P:IMP salvage"/>
    <property type="evidence" value="ECO:0007669"/>
    <property type="project" value="InterPro"/>
</dbReference>
<dbReference type="InterPro" id="IPR032466">
    <property type="entry name" value="Metal_Hydrolase"/>
</dbReference>
<accession>A0AAW2N5E3</accession>
<dbReference type="PANTHER" id="PTHR11359:SF0">
    <property type="entry name" value="AMP DEAMINASE"/>
    <property type="match status" value="1"/>
</dbReference>
<dbReference type="AlphaFoldDB" id="A0AAW2N5E3"/>
<protein>
    <submittedName>
        <fullName evidence="3">AMP deaminase</fullName>
    </submittedName>
</protein>